<proteinExistence type="inferred from homology"/>
<dbReference type="GO" id="GO:0005829">
    <property type="term" value="C:cytosol"/>
    <property type="evidence" value="ECO:0007669"/>
    <property type="project" value="TreeGrafter"/>
</dbReference>
<evidence type="ECO:0000259" key="11">
    <source>
        <dbReference type="SMART" id="SM00941"/>
    </source>
</evidence>
<dbReference type="SUPFAM" id="SSF47648">
    <property type="entry name" value="Nucleoside phosphorylase/phosphoribosyltransferase N-terminal domain"/>
    <property type="match status" value="1"/>
</dbReference>
<dbReference type="SUPFAM" id="SSF52418">
    <property type="entry name" value="Nucleoside phosphorylase/phosphoribosyltransferase catalytic domain"/>
    <property type="match status" value="1"/>
</dbReference>
<evidence type="ECO:0000256" key="6">
    <source>
        <dbReference type="ARBA" id="ARBA00014680"/>
    </source>
</evidence>
<evidence type="ECO:0000256" key="7">
    <source>
        <dbReference type="ARBA" id="ARBA00022676"/>
    </source>
</evidence>
<dbReference type="Pfam" id="PF00591">
    <property type="entry name" value="Glycos_transf_3"/>
    <property type="match status" value="1"/>
</dbReference>
<dbReference type="AlphaFoldDB" id="A0A3E5FQM1"/>
<dbReference type="InterPro" id="IPR035902">
    <property type="entry name" value="Nuc_phospho_transferase"/>
</dbReference>
<dbReference type="Proteomes" id="UP000261087">
    <property type="component" value="Unassembled WGS sequence"/>
</dbReference>
<comment type="subunit">
    <text evidence="4">Homodimer.</text>
</comment>
<dbReference type="PANTHER" id="PTHR10515:SF0">
    <property type="entry name" value="THYMIDINE PHOSPHORYLASE"/>
    <property type="match status" value="1"/>
</dbReference>
<dbReference type="NCBIfam" id="TIGR02644">
    <property type="entry name" value="Y_phosphoryl"/>
    <property type="match status" value="1"/>
</dbReference>
<evidence type="ECO:0000256" key="4">
    <source>
        <dbReference type="ARBA" id="ARBA00011738"/>
    </source>
</evidence>
<evidence type="ECO:0000256" key="1">
    <source>
        <dbReference type="ARBA" id="ARBA00001066"/>
    </source>
</evidence>
<protein>
    <recommendedName>
        <fullName evidence="6">Pyrimidine-nucleoside phosphorylase</fullName>
        <ecNumber evidence="5">2.4.2.2</ecNumber>
    </recommendedName>
</protein>
<dbReference type="GO" id="GO:0006213">
    <property type="term" value="P:pyrimidine nucleoside metabolic process"/>
    <property type="evidence" value="ECO:0007669"/>
    <property type="project" value="InterPro"/>
</dbReference>
<comment type="similarity">
    <text evidence="3">Belongs to the thymidine/pyrimidine-nucleoside phosphorylase family.</text>
</comment>
<comment type="function">
    <text evidence="2">Catalyzes phosphorolysis of the pyrimidine nucleosides uridine, thymidine and 2'-deoxyuridine with the formation of the corresponding pyrimidine base and ribose-1-phosphate.</text>
</comment>
<dbReference type="PANTHER" id="PTHR10515">
    <property type="entry name" value="THYMIDINE PHOSPHORYLASE"/>
    <property type="match status" value="1"/>
</dbReference>
<reference evidence="12 13" key="1">
    <citation type="submission" date="2018-08" db="EMBL/GenBank/DDBJ databases">
        <title>A genome reference for cultivated species of the human gut microbiota.</title>
        <authorList>
            <person name="Zou Y."/>
            <person name="Xue W."/>
            <person name="Luo G."/>
        </authorList>
    </citation>
    <scope>NUCLEOTIDE SEQUENCE [LARGE SCALE GENOMIC DNA]</scope>
    <source>
        <strain evidence="12 13">OM02-6</strain>
    </source>
</reference>
<comment type="catalytic activity">
    <reaction evidence="10">
        <text>thymidine + phosphate = 2-deoxy-alpha-D-ribose 1-phosphate + thymine</text>
        <dbReference type="Rhea" id="RHEA:16037"/>
        <dbReference type="ChEBI" id="CHEBI:17748"/>
        <dbReference type="ChEBI" id="CHEBI:17821"/>
        <dbReference type="ChEBI" id="CHEBI:43474"/>
        <dbReference type="ChEBI" id="CHEBI:57259"/>
        <dbReference type="EC" id="2.4.2.2"/>
    </reaction>
</comment>
<dbReference type="PIRSF" id="PIRSF000478">
    <property type="entry name" value="TP_PyNP"/>
    <property type="match status" value="1"/>
</dbReference>
<dbReference type="InterPro" id="IPR000053">
    <property type="entry name" value="Thymidine/pyrmidine_PPase"/>
</dbReference>
<dbReference type="Gene3D" id="1.20.970.10">
    <property type="entry name" value="Transferase, Pyrimidine Nucleoside Phosphorylase, Chain C"/>
    <property type="match status" value="1"/>
</dbReference>
<comment type="catalytic activity">
    <reaction evidence="1">
        <text>2'-deoxyuridine + phosphate = 2-deoxy-alpha-D-ribose 1-phosphate + uracil</text>
        <dbReference type="Rhea" id="RHEA:22824"/>
        <dbReference type="ChEBI" id="CHEBI:16450"/>
        <dbReference type="ChEBI" id="CHEBI:17568"/>
        <dbReference type="ChEBI" id="CHEBI:43474"/>
        <dbReference type="ChEBI" id="CHEBI:57259"/>
        <dbReference type="EC" id="2.4.2.2"/>
    </reaction>
</comment>
<evidence type="ECO:0000256" key="3">
    <source>
        <dbReference type="ARBA" id="ARBA00006915"/>
    </source>
</evidence>
<dbReference type="GO" id="GO:0004850">
    <property type="term" value="F:uridine phosphorylase activity"/>
    <property type="evidence" value="ECO:0007669"/>
    <property type="project" value="RHEA"/>
</dbReference>
<dbReference type="Gene3D" id="3.90.1170.30">
    <property type="entry name" value="Pyrimidine nucleoside phosphorylase-like, C-terminal domain"/>
    <property type="match status" value="1"/>
</dbReference>
<gene>
    <name evidence="12" type="ORF">DXB31_04995</name>
</gene>
<accession>A0A3E5FQM1</accession>
<dbReference type="NCBIfam" id="NF004490">
    <property type="entry name" value="PRK05820.1"/>
    <property type="match status" value="1"/>
</dbReference>
<comment type="caution">
    <text evidence="12">The sequence shown here is derived from an EMBL/GenBank/DDBJ whole genome shotgun (WGS) entry which is preliminary data.</text>
</comment>
<evidence type="ECO:0000256" key="8">
    <source>
        <dbReference type="ARBA" id="ARBA00022679"/>
    </source>
</evidence>
<dbReference type="SMART" id="SM00941">
    <property type="entry name" value="PYNP_C"/>
    <property type="match status" value="1"/>
</dbReference>
<dbReference type="EMBL" id="QSVF01000009">
    <property type="protein sequence ID" value="RGO10594.1"/>
    <property type="molecule type" value="Genomic_DNA"/>
</dbReference>
<dbReference type="InterPro" id="IPR018090">
    <property type="entry name" value="Pyrmidine_PPas_bac/euk"/>
</dbReference>
<dbReference type="InterPro" id="IPR000312">
    <property type="entry name" value="Glycosyl_Trfase_fam3"/>
</dbReference>
<keyword evidence="7 12" id="KW-0328">Glycosyltransferase</keyword>
<evidence type="ECO:0000313" key="12">
    <source>
        <dbReference type="EMBL" id="RGO10594.1"/>
    </source>
</evidence>
<dbReference type="GO" id="GO:0004645">
    <property type="term" value="F:1,4-alpha-oligoglucan phosphorylase activity"/>
    <property type="evidence" value="ECO:0007669"/>
    <property type="project" value="InterPro"/>
</dbReference>
<dbReference type="GO" id="GO:0009032">
    <property type="term" value="F:thymidine phosphorylase activity"/>
    <property type="evidence" value="ECO:0007669"/>
    <property type="project" value="TreeGrafter"/>
</dbReference>
<dbReference type="InterPro" id="IPR036566">
    <property type="entry name" value="PYNP-like_C_sf"/>
</dbReference>
<feature type="domain" description="Pyrimidine nucleoside phosphorylase C-terminal" evidence="11">
    <location>
        <begin position="345"/>
        <end position="418"/>
    </location>
</feature>
<dbReference type="Gene3D" id="3.40.1030.10">
    <property type="entry name" value="Nucleoside phosphorylase/phosphoribosyltransferase catalytic domain"/>
    <property type="match status" value="1"/>
</dbReference>
<dbReference type="InterPro" id="IPR036320">
    <property type="entry name" value="Glycosyl_Trfase_fam3_N_dom_sf"/>
</dbReference>
<dbReference type="PROSITE" id="PS00647">
    <property type="entry name" value="THYMID_PHOSPHORYLASE"/>
    <property type="match status" value="1"/>
</dbReference>
<dbReference type="Pfam" id="PF02885">
    <property type="entry name" value="Glycos_trans_3N"/>
    <property type="match status" value="1"/>
</dbReference>
<dbReference type="NCBIfam" id="NF004747">
    <property type="entry name" value="PRK06078.1"/>
    <property type="match status" value="1"/>
</dbReference>
<comment type="catalytic activity">
    <reaction evidence="9">
        <text>uridine + phosphate = alpha-D-ribose 1-phosphate + uracil</text>
        <dbReference type="Rhea" id="RHEA:24388"/>
        <dbReference type="ChEBI" id="CHEBI:16704"/>
        <dbReference type="ChEBI" id="CHEBI:17568"/>
        <dbReference type="ChEBI" id="CHEBI:43474"/>
        <dbReference type="ChEBI" id="CHEBI:57720"/>
        <dbReference type="EC" id="2.4.2.2"/>
    </reaction>
</comment>
<dbReference type="FunFam" id="3.40.1030.10:FF:000003">
    <property type="entry name" value="Pyrimidine-nucleoside phosphorylase"/>
    <property type="match status" value="1"/>
</dbReference>
<organism evidence="12 13">
    <name type="scientific">Thomasclavelia spiroformis</name>
    <dbReference type="NCBI Taxonomy" id="29348"/>
    <lineage>
        <taxon>Bacteria</taxon>
        <taxon>Bacillati</taxon>
        <taxon>Bacillota</taxon>
        <taxon>Erysipelotrichia</taxon>
        <taxon>Erysipelotrichales</taxon>
        <taxon>Coprobacillaceae</taxon>
        <taxon>Thomasclavelia</taxon>
    </lineage>
</organism>
<name>A0A3E5FQM1_9FIRM</name>
<evidence type="ECO:0000256" key="10">
    <source>
        <dbReference type="ARBA" id="ARBA00048525"/>
    </source>
</evidence>
<dbReference type="InterPro" id="IPR017459">
    <property type="entry name" value="Glycosyl_Trfase_fam3_N_dom"/>
</dbReference>
<dbReference type="GO" id="GO:0047847">
    <property type="term" value="F:deoxyuridine phosphorylase activity"/>
    <property type="evidence" value="ECO:0007669"/>
    <property type="project" value="RHEA"/>
</dbReference>
<sequence>MTMVEIIELKKNNHVLTKEQIHFIINGYCNNKIPDYQMSAFLMTICFNGLSKQEIFLLTDEMINSGKIMDLSKIKGIKVDKHSTGGVGDKTTLVVGPLVAACNVPVAKMSGRGLGHTGGTLDKLEAIPGFDIHLDESNFIKQVNEIQLAIIGQSKELALADQKIYALRDVTATVDCMPLIASSIMSKKIASGSDAILLDVKYGNGAFMKSIDEAEKLAQTMIEIGKYFNKDTRAIISNMDQPLGNTIGNSLEVIEAINTLKGKGPKDLLELCLKTASLMLLQAKRCKDEVEAMALLKKVLESGKALNKFKEMVSYQHGDIRYIDNPGLFKLAKNIIPVKAKTNGYVKKLDAKALGIISMKLGGGRLTKDDIIDHSVGIVLNKKIGDKCYSNDVLAYLYVNKEIEETLIDEVYNAYQIV</sequence>
<evidence type="ECO:0000256" key="9">
    <source>
        <dbReference type="ARBA" id="ARBA00048453"/>
    </source>
</evidence>
<evidence type="ECO:0000256" key="2">
    <source>
        <dbReference type="ARBA" id="ARBA00003877"/>
    </source>
</evidence>
<dbReference type="InterPro" id="IPR013102">
    <property type="entry name" value="PYNP_C"/>
</dbReference>
<dbReference type="RefSeq" id="WP_117604762.1">
    <property type="nucleotide sequence ID" value="NZ_CAXVJN010000022.1"/>
</dbReference>
<dbReference type="Pfam" id="PF07831">
    <property type="entry name" value="PYNP_C"/>
    <property type="match status" value="1"/>
</dbReference>
<dbReference type="EC" id="2.4.2.2" evidence="5"/>
<evidence type="ECO:0000256" key="5">
    <source>
        <dbReference type="ARBA" id="ARBA00011889"/>
    </source>
</evidence>
<keyword evidence="8 12" id="KW-0808">Transferase</keyword>
<dbReference type="InterPro" id="IPR017872">
    <property type="entry name" value="Pyrmidine_PPase_CS"/>
</dbReference>
<dbReference type="SUPFAM" id="SSF54680">
    <property type="entry name" value="Pyrimidine nucleoside phosphorylase C-terminal domain"/>
    <property type="match status" value="1"/>
</dbReference>
<dbReference type="GO" id="GO:0006206">
    <property type="term" value="P:pyrimidine nucleobase metabolic process"/>
    <property type="evidence" value="ECO:0007669"/>
    <property type="project" value="InterPro"/>
</dbReference>
<evidence type="ECO:0000313" key="13">
    <source>
        <dbReference type="Proteomes" id="UP000261087"/>
    </source>
</evidence>